<keyword evidence="1" id="KW-0802">TPR repeat</keyword>
<keyword evidence="3" id="KW-1185">Reference proteome</keyword>
<dbReference type="InterPro" id="IPR019734">
    <property type="entry name" value="TPR_rpt"/>
</dbReference>
<evidence type="ECO:0000256" key="1">
    <source>
        <dbReference type="PROSITE-ProRule" id="PRU00339"/>
    </source>
</evidence>
<dbReference type="Gene3D" id="1.25.40.10">
    <property type="entry name" value="Tetratricopeptide repeat domain"/>
    <property type="match status" value="1"/>
</dbReference>
<dbReference type="InterPro" id="IPR011990">
    <property type="entry name" value="TPR-like_helical_dom_sf"/>
</dbReference>
<proteinExistence type="predicted"/>
<dbReference type="Pfam" id="PF13432">
    <property type="entry name" value="TPR_16"/>
    <property type="match status" value="1"/>
</dbReference>
<evidence type="ECO:0000313" key="2">
    <source>
        <dbReference type="EMBL" id="KOO07547.1"/>
    </source>
</evidence>
<dbReference type="STRING" id="171383.AKJ31_11710"/>
<feature type="repeat" description="TPR" evidence="1">
    <location>
        <begin position="122"/>
        <end position="155"/>
    </location>
</feature>
<gene>
    <name evidence="2" type="ORF">AKJ31_11710</name>
</gene>
<protein>
    <submittedName>
        <fullName evidence="2">Uncharacterized protein</fullName>
    </submittedName>
</protein>
<dbReference type="RefSeq" id="WP_053409285.1">
    <property type="nucleotide sequence ID" value="NZ_DAIPHI010000157.1"/>
</dbReference>
<name>A0A0M0I0E3_9VIBR</name>
<dbReference type="EMBL" id="LHPI01000009">
    <property type="protein sequence ID" value="KOO07547.1"/>
    <property type="molecule type" value="Genomic_DNA"/>
</dbReference>
<reference evidence="3" key="1">
    <citation type="submission" date="2015-08" db="EMBL/GenBank/DDBJ databases">
        <title>Vibrio galatheae sp. nov., a novel member of the Vibrionaceae family isolated from the Solomon Islands.</title>
        <authorList>
            <person name="Giubergia S."/>
            <person name="Machado H."/>
            <person name="Mateiu R.V."/>
            <person name="Gram L."/>
        </authorList>
    </citation>
    <scope>NUCLEOTIDE SEQUENCE [LARGE SCALE GENOMIC DNA]</scope>
    <source>
        <strain evidence="3">DSM 19134</strain>
    </source>
</reference>
<organism evidence="2 3">
    <name type="scientific">Vibrio hepatarius</name>
    <dbReference type="NCBI Taxonomy" id="171383"/>
    <lineage>
        <taxon>Bacteria</taxon>
        <taxon>Pseudomonadati</taxon>
        <taxon>Pseudomonadota</taxon>
        <taxon>Gammaproteobacteria</taxon>
        <taxon>Vibrionales</taxon>
        <taxon>Vibrionaceae</taxon>
        <taxon>Vibrio</taxon>
        <taxon>Vibrio oreintalis group</taxon>
    </lineage>
</organism>
<dbReference type="SMART" id="SM00028">
    <property type="entry name" value="TPR"/>
    <property type="match status" value="2"/>
</dbReference>
<comment type="caution">
    <text evidence="2">The sequence shown here is derived from an EMBL/GenBank/DDBJ whole genome shotgun (WGS) entry which is preliminary data.</text>
</comment>
<dbReference type="PATRIC" id="fig|171383.3.peg.2393"/>
<evidence type="ECO:0000313" key="3">
    <source>
        <dbReference type="Proteomes" id="UP000037530"/>
    </source>
</evidence>
<dbReference type="AlphaFoldDB" id="A0A0M0I0E3"/>
<dbReference type="SUPFAM" id="SSF48452">
    <property type="entry name" value="TPR-like"/>
    <property type="match status" value="1"/>
</dbReference>
<dbReference type="PROSITE" id="PS50005">
    <property type="entry name" value="TPR"/>
    <property type="match status" value="1"/>
</dbReference>
<dbReference type="Proteomes" id="UP000037530">
    <property type="component" value="Unassembled WGS sequence"/>
</dbReference>
<dbReference type="OrthoDB" id="6396969at2"/>
<sequence>MSRFTKELAVLWLICLSGCSGMDDELVTQESMLLKSGDQQPLIEFYKVNINRVPEYKYRLVNSYLDVGDIKSANLYINTFSEDEADEPEYILSLARLHYEKGMLSSSEMEMRKYLDNGGEQYQYHLMMGKVYARKKQYQEAINHFEESRKHGASDRDALNNIAVVRMMEGKPVEAMDILYDLYSNNPNDEKISSNLIVASIIAQRPDIAFDVLRKVRPDKEAHKQLETLMKSVGKSTLNLNEPGMGNEGAKPPHKTLKPSLNIDKSPPMNNNSNVIEKEIGQHNAKLNNVRRIEPVRTLTPLKTPVYRVQVLATYKPIPPEFLDFLKDNYGKVYVYNHGLWKRYCVGQFNDLEQAKLFLNSLNIKGAFVVNYVQKKFIEL</sequence>
<accession>A0A0M0I0E3</accession>